<dbReference type="AlphaFoldDB" id="A0A9W8HNY2"/>
<feature type="transmembrane region" description="Helical" evidence="8">
    <location>
        <begin position="230"/>
        <end position="247"/>
    </location>
</feature>
<dbReference type="GO" id="GO:0005462">
    <property type="term" value="F:UDP-N-acetylglucosamine transmembrane transporter activity"/>
    <property type="evidence" value="ECO:0007669"/>
    <property type="project" value="TreeGrafter"/>
</dbReference>
<keyword evidence="2" id="KW-0813">Transport</keyword>
<feature type="transmembrane region" description="Helical" evidence="8">
    <location>
        <begin position="163"/>
        <end position="184"/>
    </location>
</feature>
<feature type="transmembrane region" description="Helical" evidence="8">
    <location>
        <begin position="125"/>
        <end position="143"/>
    </location>
</feature>
<evidence type="ECO:0000256" key="3">
    <source>
        <dbReference type="ARBA" id="ARBA00022597"/>
    </source>
</evidence>
<keyword evidence="5 8" id="KW-1133">Transmembrane helix</keyword>
<dbReference type="GO" id="GO:0005464">
    <property type="term" value="F:UDP-xylose transmembrane transporter activity"/>
    <property type="evidence" value="ECO:0007669"/>
    <property type="project" value="TreeGrafter"/>
</dbReference>
<evidence type="ECO:0000256" key="6">
    <source>
        <dbReference type="ARBA" id="ARBA00023136"/>
    </source>
</evidence>
<evidence type="ECO:0000256" key="1">
    <source>
        <dbReference type="ARBA" id="ARBA00004127"/>
    </source>
</evidence>
<sequence>MVALYFGVSVLNNLAFGFQVSMPLHIVFRSSGLIANMVCGYFVMRKRYPMTQIVSVVLVTVGVVIATFASIGQTAEIEHLQNDDSRHESFIGIVLLTCGVVLAALLGLYQENTYKKYGKHWKEGLFYNHALALPMFLFFWKDIRNQAIAISQASPMYASPTPGFISGLLVLLPTLWYSLGINVVSQLACATGVHRMTSMSSSLSLNVVLNLRKLVSLILSVLLFRNPITLQMAFGCMLVFLGTFAYTRASQKSQPPVNAKKNSAANRRTRPAKTVAKPEHSHKID</sequence>
<gene>
    <name evidence="9" type="primary">YEA4</name>
    <name evidence="9" type="ORF">H4R20_005803</name>
</gene>
<feature type="compositionally biased region" description="Polar residues" evidence="7">
    <location>
        <begin position="254"/>
        <end position="266"/>
    </location>
</feature>
<organism evidence="9 10">
    <name type="scientific">Coemansia guatemalensis</name>
    <dbReference type="NCBI Taxonomy" id="2761395"/>
    <lineage>
        <taxon>Eukaryota</taxon>
        <taxon>Fungi</taxon>
        <taxon>Fungi incertae sedis</taxon>
        <taxon>Zoopagomycota</taxon>
        <taxon>Kickxellomycotina</taxon>
        <taxon>Kickxellomycetes</taxon>
        <taxon>Kickxellales</taxon>
        <taxon>Kickxellaceae</taxon>
        <taxon>Coemansia</taxon>
    </lineage>
</organism>
<feature type="compositionally biased region" description="Basic and acidic residues" evidence="7">
    <location>
        <begin position="276"/>
        <end position="285"/>
    </location>
</feature>
<evidence type="ECO:0000256" key="2">
    <source>
        <dbReference type="ARBA" id="ARBA00022448"/>
    </source>
</evidence>
<keyword evidence="3" id="KW-0762">Sugar transport</keyword>
<protein>
    <submittedName>
        <fullName evidence="9">Golgi uridine diphosphate-N- acetylglucosamine transporter</fullName>
    </submittedName>
</protein>
<evidence type="ECO:0000313" key="9">
    <source>
        <dbReference type="EMBL" id="KAJ2795666.1"/>
    </source>
</evidence>
<proteinExistence type="predicted"/>
<comment type="caution">
    <text evidence="9">The sequence shown here is derived from an EMBL/GenBank/DDBJ whole genome shotgun (WGS) entry which is preliminary data.</text>
</comment>
<feature type="region of interest" description="Disordered" evidence="7">
    <location>
        <begin position="254"/>
        <end position="285"/>
    </location>
</feature>
<dbReference type="GO" id="GO:0000139">
    <property type="term" value="C:Golgi membrane"/>
    <property type="evidence" value="ECO:0007669"/>
    <property type="project" value="TreeGrafter"/>
</dbReference>
<dbReference type="PANTHER" id="PTHR10778:SF4">
    <property type="entry name" value="NUCLEOTIDE SUGAR TRANSPORTER SLC35B4"/>
    <property type="match status" value="1"/>
</dbReference>
<dbReference type="EMBL" id="JANBUO010002121">
    <property type="protein sequence ID" value="KAJ2795666.1"/>
    <property type="molecule type" value="Genomic_DNA"/>
</dbReference>
<feature type="transmembrane region" description="Helical" evidence="8">
    <location>
        <begin position="205"/>
        <end position="224"/>
    </location>
</feature>
<dbReference type="InterPro" id="IPR013657">
    <property type="entry name" value="SCL35B1-4/HUT1"/>
</dbReference>
<feature type="transmembrane region" description="Helical" evidence="8">
    <location>
        <begin position="27"/>
        <end position="44"/>
    </location>
</feature>
<evidence type="ECO:0000313" key="10">
    <source>
        <dbReference type="Proteomes" id="UP001140094"/>
    </source>
</evidence>
<feature type="transmembrane region" description="Helical" evidence="8">
    <location>
        <begin position="53"/>
        <end position="71"/>
    </location>
</feature>
<keyword evidence="6 8" id="KW-0472">Membrane</keyword>
<evidence type="ECO:0000256" key="8">
    <source>
        <dbReference type="SAM" id="Phobius"/>
    </source>
</evidence>
<dbReference type="PANTHER" id="PTHR10778">
    <property type="entry name" value="SOLUTE CARRIER FAMILY 35 MEMBER B"/>
    <property type="match status" value="1"/>
</dbReference>
<name>A0A9W8HNY2_9FUNG</name>
<dbReference type="Proteomes" id="UP001140094">
    <property type="component" value="Unassembled WGS sequence"/>
</dbReference>
<accession>A0A9W8HNY2</accession>
<dbReference type="Pfam" id="PF08449">
    <property type="entry name" value="UAA"/>
    <property type="match status" value="1"/>
</dbReference>
<evidence type="ECO:0000256" key="7">
    <source>
        <dbReference type="SAM" id="MobiDB-lite"/>
    </source>
</evidence>
<feature type="transmembrane region" description="Helical" evidence="8">
    <location>
        <begin position="91"/>
        <end position="109"/>
    </location>
</feature>
<dbReference type="NCBIfam" id="TIGR00803">
    <property type="entry name" value="nst"/>
    <property type="match status" value="1"/>
</dbReference>
<dbReference type="OrthoDB" id="999962at2759"/>
<comment type="subcellular location">
    <subcellularLocation>
        <location evidence="1">Endomembrane system</location>
        <topology evidence="1">Multi-pass membrane protein</topology>
    </subcellularLocation>
</comment>
<keyword evidence="4 8" id="KW-0812">Transmembrane</keyword>
<reference evidence="9" key="1">
    <citation type="submission" date="2022-07" db="EMBL/GenBank/DDBJ databases">
        <title>Phylogenomic reconstructions and comparative analyses of Kickxellomycotina fungi.</title>
        <authorList>
            <person name="Reynolds N.K."/>
            <person name="Stajich J.E."/>
            <person name="Barry K."/>
            <person name="Grigoriev I.V."/>
            <person name="Crous P."/>
            <person name="Smith M.E."/>
        </authorList>
    </citation>
    <scope>NUCLEOTIDE SEQUENCE</scope>
    <source>
        <strain evidence="9">NRRL 1565</strain>
    </source>
</reference>
<keyword evidence="10" id="KW-1185">Reference proteome</keyword>
<evidence type="ECO:0000256" key="5">
    <source>
        <dbReference type="ARBA" id="ARBA00022989"/>
    </source>
</evidence>
<evidence type="ECO:0000256" key="4">
    <source>
        <dbReference type="ARBA" id="ARBA00022692"/>
    </source>
</evidence>
<dbReference type="GO" id="GO:0005789">
    <property type="term" value="C:endoplasmic reticulum membrane"/>
    <property type="evidence" value="ECO:0007669"/>
    <property type="project" value="TreeGrafter"/>
</dbReference>